<dbReference type="EMBL" id="CAUYUJ010019281">
    <property type="protein sequence ID" value="CAK0889920.1"/>
    <property type="molecule type" value="Genomic_DNA"/>
</dbReference>
<protein>
    <recommendedName>
        <fullName evidence="2">FHA domain-containing protein</fullName>
    </recommendedName>
</protein>
<evidence type="ECO:0000313" key="3">
    <source>
        <dbReference type="EMBL" id="CAK0889920.1"/>
    </source>
</evidence>
<organism evidence="3 4">
    <name type="scientific">Prorocentrum cordatum</name>
    <dbReference type="NCBI Taxonomy" id="2364126"/>
    <lineage>
        <taxon>Eukaryota</taxon>
        <taxon>Sar</taxon>
        <taxon>Alveolata</taxon>
        <taxon>Dinophyceae</taxon>
        <taxon>Prorocentrales</taxon>
        <taxon>Prorocentraceae</taxon>
        <taxon>Prorocentrum</taxon>
    </lineage>
</organism>
<evidence type="ECO:0000313" key="4">
    <source>
        <dbReference type="Proteomes" id="UP001189429"/>
    </source>
</evidence>
<dbReference type="Proteomes" id="UP001189429">
    <property type="component" value="Unassembled WGS sequence"/>
</dbReference>
<keyword evidence="4" id="KW-1185">Reference proteome</keyword>
<dbReference type="InterPro" id="IPR008984">
    <property type="entry name" value="SMAD_FHA_dom_sf"/>
</dbReference>
<feature type="region of interest" description="Disordered" evidence="1">
    <location>
        <begin position="223"/>
        <end position="251"/>
    </location>
</feature>
<accession>A0ABN9WT60</accession>
<comment type="caution">
    <text evidence="3">The sequence shown here is derived from an EMBL/GenBank/DDBJ whole genome shotgun (WGS) entry which is preliminary data.</text>
</comment>
<dbReference type="CDD" id="cd00060">
    <property type="entry name" value="FHA"/>
    <property type="match status" value="2"/>
</dbReference>
<dbReference type="SUPFAM" id="SSF49879">
    <property type="entry name" value="SMAD/FHA domain"/>
    <property type="match status" value="2"/>
</dbReference>
<evidence type="ECO:0000259" key="2">
    <source>
        <dbReference type="PROSITE" id="PS50006"/>
    </source>
</evidence>
<name>A0ABN9WT60_9DINO</name>
<dbReference type="Gene3D" id="2.60.200.20">
    <property type="match status" value="2"/>
</dbReference>
<feature type="domain" description="FHA" evidence="2">
    <location>
        <begin position="1"/>
        <end position="35"/>
    </location>
</feature>
<evidence type="ECO:0000256" key="1">
    <source>
        <dbReference type="SAM" id="MobiDB-lite"/>
    </source>
</evidence>
<dbReference type="Pfam" id="PF00498">
    <property type="entry name" value="FHA"/>
    <property type="match status" value="2"/>
</dbReference>
<feature type="domain" description="FHA" evidence="2">
    <location>
        <begin position="117"/>
        <end position="177"/>
    </location>
</feature>
<sequence>MISRDHFQIQLEHGSNQAALSNLSANGTLINGALARDVVWLRQGDVVAIPSSAEAQRDGCQPVVTFSFHVHQPTQLAVSADLLFQCLSAHQLAPDVARSLRAELTLRPEPGSGSQLLRVGRAVQPMPLWEALLPDEATRNTISRNHFEVVAMPGEADRAATLSNLSSLGTLVNGACVHGQAPLRVGDTVGLGFAAGPPQGASAGGSEGGRPAQLDRLQCDGIDSVSTLDLPPPEREGARQAKRDLTRRAERLHDEVDALFDSLRRRSSVASHGS</sequence>
<dbReference type="InterPro" id="IPR000253">
    <property type="entry name" value="FHA_dom"/>
</dbReference>
<feature type="compositionally biased region" description="Basic and acidic residues" evidence="1">
    <location>
        <begin position="232"/>
        <end position="251"/>
    </location>
</feature>
<proteinExistence type="predicted"/>
<gene>
    <name evidence="3" type="ORF">PCOR1329_LOCUS70295</name>
</gene>
<reference evidence="3" key="1">
    <citation type="submission" date="2023-10" db="EMBL/GenBank/DDBJ databases">
        <authorList>
            <person name="Chen Y."/>
            <person name="Shah S."/>
            <person name="Dougan E. K."/>
            <person name="Thang M."/>
            <person name="Chan C."/>
        </authorList>
    </citation>
    <scope>NUCLEOTIDE SEQUENCE [LARGE SCALE GENOMIC DNA]</scope>
</reference>
<dbReference type="PROSITE" id="PS50006">
    <property type="entry name" value="FHA_DOMAIN"/>
    <property type="match status" value="2"/>
</dbReference>